<feature type="transmembrane region" description="Helical" evidence="1">
    <location>
        <begin position="37"/>
        <end position="60"/>
    </location>
</feature>
<dbReference type="EMBL" id="SGWY01000001">
    <property type="protein sequence ID" value="RZS67983.1"/>
    <property type="molecule type" value="Genomic_DNA"/>
</dbReference>
<name>A0A4Q7MK44_9MICO</name>
<feature type="transmembrane region" description="Helical" evidence="1">
    <location>
        <begin position="6"/>
        <end position="25"/>
    </location>
</feature>
<keyword evidence="1" id="KW-0812">Transmembrane</keyword>
<dbReference type="Proteomes" id="UP000293289">
    <property type="component" value="Unassembled WGS sequence"/>
</dbReference>
<accession>A0A4Q7MK44</accession>
<dbReference type="OrthoDB" id="3830423at2"/>
<dbReference type="AlphaFoldDB" id="A0A4Q7MK44"/>
<protein>
    <recommendedName>
        <fullName evidence="4">Integral membrane protein</fullName>
    </recommendedName>
</protein>
<keyword evidence="1" id="KW-1133">Transmembrane helix</keyword>
<evidence type="ECO:0000256" key="1">
    <source>
        <dbReference type="SAM" id="Phobius"/>
    </source>
</evidence>
<reference evidence="2 3" key="1">
    <citation type="submission" date="2019-02" db="EMBL/GenBank/DDBJ databases">
        <title>Genomic Encyclopedia of Type Strains, Phase IV (KMG-IV): sequencing the most valuable type-strain genomes for metagenomic binning, comparative biology and taxonomic classification.</title>
        <authorList>
            <person name="Goeker M."/>
        </authorList>
    </citation>
    <scope>NUCLEOTIDE SEQUENCE [LARGE SCALE GENOMIC DNA]</scope>
    <source>
        <strain evidence="2 3">DSM 43045</strain>
    </source>
</reference>
<proteinExistence type="predicted"/>
<gene>
    <name evidence="2" type="ORF">EV187_0405</name>
</gene>
<keyword evidence="1" id="KW-0472">Membrane</keyword>
<feature type="transmembrane region" description="Helical" evidence="1">
    <location>
        <begin position="72"/>
        <end position="89"/>
    </location>
</feature>
<evidence type="ECO:0008006" key="4">
    <source>
        <dbReference type="Google" id="ProtNLM"/>
    </source>
</evidence>
<feature type="transmembrane region" description="Helical" evidence="1">
    <location>
        <begin position="98"/>
        <end position="117"/>
    </location>
</feature>
<evidence type="ECO:0000313" key="3">
    <source>
        <dbReference type="Proteomes" id="UP000293289"/>
    </source>
</evidence>
<sequence>MDILRIILLILHFVGLAMLFGGFLVQQKAIAGHTGTVLPIMWRGALTQIVTGVLLVATIQMGDLFDLNNVKIAVKLVIAIVITVLVFVYRKKDPAPSWALWTVGGLTFANIVIAVAWR</sequence>
<keyword evidence="3" id="KW-1185">Reference proteome</keyword>
<organism evidence="2 3">
    <name type="scientific">Agromyces ramosus</name>
    <dbReference type="NCBI Taxonomy" id="33879"/>
    <lineage>
        <taxon>Bacteria</taxon>
        <taxon>Bacillati</taxon>
        <taxon>Actinomycetota</taxon>
        <taxon>Actinomycetes</taxon>
        <taxon>Micrococcales</taxon>
        <taxon>Microbacteriaceae</taxon>
        <taxon>Agromyces</taxon>
    </lineage>
</organism>
<dbReference type="RefSeq" id="WP_130351364.1">
    <property type="nucleotide sequence ID" value="NZ_SGWY01000001.1"/>
</dbReference>
<comment type="caution">
    <text evidence="2">The sequence shown here is derived from an EMBL/GenBank/DDBJ whole genome shotgun (WGS) entry which is preliminary data.</text>
</comment>
<evidence type="ECO:0000313" key="2">
    <source>
        <dbReference type="EMBL" id="RZS67983.1"/>
    </source>
</evidence>